<name>K1RFF5_MAGGI</name>
<evidence type="ECO:0000256" key="2">
    <source>
        <dbReference type="SAM" id="SignalP"/>
    </source>
</evidence>
<accession>K1RFF5</accession>
<protein>
    <submittedName>
        <fullName evidence="3">Uncharacterized protein</fullName>
    </submittedName>
</protein>
<feature type="region of interest" description="Disordered" evidence="1">
    <location>
        <begin position="151"/>
        <end position="179"/>
    </location>
</feature>
<gene>
    <name evidence="3" type="ORF">CGI_10024433</name>
</gene>
<dbReference type="HOGENOM" id="CLU_691269_0_0_1"/>
<evidence type="ECO:0000256" key="1">
    <source>
        <dbReference type="SAM" id="MobiDB-lite"/>
    </source>
</evidence>
<dbReference type="AlphaFoldDB" id="K1RFF5"/>
<organism evidence="3">
    <name type="scientific">Magallana gigas</name>
    <name type="common">Pacific oyster</name>
    <name type="synonym">Crassostrea gigas</name>
    <dbReference type="NCBI Taxonomy" id="29159"/>
    <lineage>
        <taxon>Eukaryota</taxon>
        <taxon>Metazoa</taxon>
        <taxon>Spiralia</taxon>
        <taxon>Lophotrochozoa</taxon>
        <taxon>Mollusca</taxon>
        <taxon>Bivalvia</taxon>
        <taxon>Autobranchia</taxon>
        <taxon>Pteriomorphia</taxon>
        <taxon>Ostreida</taxon>
        <taxon>Ostreoidea</taxon>
        <taxon>Ostreidae</taxon>
        <taxon>Magallana</taxon>
    </lineage>
</organism>
<sequence>MATYFVCLLVSVLCVVDLSSAGYYWKKGGKKGGHWKTYDDYSIKGGYKGSYWHLYDSKFDYNPFEYKSGKGIGYAGKDDYGKSGKYEPYYFDGKDDSYVGSSKGYSGDKYGNGDDGYNGKGGNGGLDGYNGGNGKGTNGGKYDKNGGNGNGMNGNGYNDNDDYNGDDGPNGYNGNSGSKGKGGYDYKNGGYKYNGKDKYDDMDNGGYDDKGFIGKIYKGYKEKTSWKPSKSYYGNGISTDYGVDSLYGGDDDYTSPLYGGRGDYSTGSWYRKRHSKWYKKGGSYYTSYKPYYPYKPYRSVYYTSSYKPWYLKSGGYYGKKPWYHLKRSYGKYPYKPFYSGGYPSYRLTGDDDDGLVSLGDDYSSGYRSLGYGGYLGKTNYPWKKLTSHNLYKKKFKYSY</sequence>
<keyword evidence="2" id="KW-0732">Signal</keyword>
<feature type="chain" id="PRO_5044270167" evidence="2">
    <location>
        <begin position="22"/>
        <end position="399"/>
    </location>
</feature>
<proteinExistence type="predicted"/>
<reference evidence="3" key="1">
    <citation type="journal article" date="2012" name="Nature">
        <title>The oyster genome reveals stress adaptation and complexity of shell formation.</title>
        <authorList>
            <person name="Zhang G."/>
            <person name="Fang X."/>
            <person name="Guo X."/>
            <person name="Li L."/>
            <person name="Luo R."/>
            <person name="Xu F."/>
            <person name="Yang P."/>
            <person name="Zhang L."/>
            <person name="Wang X."/>
            <person name="Qi H."/>
            <person name="Xiong Z."/>
            <person name="Que H."/>
            <person name="Xie Y."/>
            <person name="Holland P.W."/>
            <person name="Paps J."/>
            <person name="Zhu Y."/>
            <person name="Wu F."/>
            <person name="Chen Y."/>
            <person name="Wang J."/>
            <person name="Peng C."/>
            <person name="Meng J."/>
            <person name="Yang L."/>
            <person name="Liu J."/>
            <person name="Wen B."/>
            <person name="Zhang N."/>
            <person name="Huang Z."/>
            <person name="Zhu Q."/>
            <person name="Feng Y."/>
            <person name="Mount A."/>
            <person name="Hedgecock D."/>
            <person name="Xu Z."/>
            <person name="Liu Y."/>
            <person name="Domazet-Loso T."/>
            <person name="Du Y."/>
            <person name="Sun X."/>
            <person name="Zhang S."/>
            <person name="Liu B."/>
            <person name="Cheng P."/>
            <person name="Jiang X."/>
            <person name="Li J."/>
            <person name="Fan D."/>
            <person name="Wang W."/>
            <person name="Fu W."/>
            <person name="Wang T."/>
            <person name="Wang B."/>
            <person name="Zhang J."/>
            <person name="Peng Z."/>
            <person name="Li Y."/>
            <person name="Li N."/>
            <person name="Wang J."/>
            <person name="Chen M."/>
            <person name="He Y."/>
            <person name="Tan F."/>
            <person name="Song X."/>
            <person name="Zheng Q."/>
            <person name="Huang R."/>
            <person name="Yang H."/>
            <person name="Du X."/>
            <person name="Chen L."/>
            <person name="Yang M."/>
            <person name="Gaffney P.M."/>
            <person name="Wang S."/>
            <person name="Luo L."/>
            <person name="She Z."/>
            <person name="Ming Y."/>
            <person name="Huang W."/>
            <person name="Zhang S."/>
            <person name="Huang B."/>
            <person name="Zhang Y."/>
            <person name="Qu T."/>
            <person name="Ni P."/>
            <person name="Miao G."/>
            <person name="Wang J."/>
            <person name="Wang Q."/>
            <person name="Steinberg C.E."/>
            <person name="Wang H."/>
            <person name="Li N."/>
            <person name="Qian L."/>
            <person name="Zhang G."/>
            <person name="Li Y."/>
            <person name="Yang H."/>
            <person name="Liu X."/>
            <person name="Wang J."/>
            <person name="Yin Y."/>
            <person name="Wang J."/>
        </authorList>
    </citation>
    <scope>NUCLEOTIDE SEQUENCE [LARGE SCALE GENOMIC DNA]</scope>
    <source>
        <strain evidence="3">05x7-T-G4-1.051#20</strain>
    </source>
</reference>
<dbReference type="EMBL" id="JH817223">
    <property type="protein sequence ID" value="EKC32871.1"/>
    <property type="molecule type" value="Genomic_DNA"/>
</dbReference>
<feature type="signal peptide" evidence="2">
    <location>
        <begin position="1"/>
        <end position="21"/>
    </location>
</feature>
<dbReference type="InParanoid" id="K1RFF5"/>
<feature type="compositionally biased region" description="Low complexity" evidence="1">
    <location>
        <begin position="166"/>
        <end position="176"/>
    </location>
</feature>
<evidence type="ECO:0000313" key="3">
    <source>
        <dbReference type="EMBL" id="EKC32871.1"/>
    </source>
</evidence>